<dbReference type="Pfam" id="PF00331">
    <property type="entry name" value="Glyco_hydro_10"/>
    <property type="match status" value="1"/>
</dbReference>
<dbReference type="EC" id="3.2.1.8" evidence="3"/>
<reference evidence="12 13" key="1">
    <citation type="submission" date="2023-06" db="EMBL/GenBank/DDBJ databases">
        <authorList>
            <person name="Feng G."/>
            <person name="Li J."/>
            <person name="Zhu H."/>
        </authorList>
    </citation>
    <scope>NUCLEOTIDE SEQUENCE [LARGE SCALE GENOMIC DNA]</scope>
    <source>
        <strain evidence="12 13">RHCKG28</strain>
    </source>
</reference>
<keyword evidence="7" id="KW-0119">Carbohydrate metabolism</keyword>
<dbReference type="Gene3D" id="3.20.20.80">
    <property type="entry name" value="Glycosidases"/>
    <property type="match status" value="1"/>
</dbReference>
<protein>
    <recommendedName>
        <fullName evidence="3">endo-1,4-beta-xylanase</fullName>
        <ecNumber evidence="3">3.2.1.8</ecNumber>
    </recommendedName>
</protein>
<feature type="chain" id="PRO_5045880468" description="endo-1,4-beta-xylanase" evidence="10">
    <location>
        <begin position="28"/>
        <end position="598"/>
    </location>
</feature>
<keyword evidence="9" id="KW-0624">Polysaccharide degradation</keyword>
<dbReference type="SMART" id="SM00633">
    <property type="entry name" value="Glyco_10"/>
    <property type="match status" value="1"/>
</dbReference>
<dbReference type="EMBL" id="JAUCMN010000002">
    <property type="protein sequence ID" value="MDM7890720.1"/>
    <property type="molecule type" value="Genomic_DNA"/>
</dbReference>
<keyword evidence="13" id="KW-1185">Reference proteome</keyword>
<accession>A0ABT7TMB0</accession>
<dbReference type="RefSeq" id="WP_289472235.1">
    <property type="nucleotide sequence ID" value="NZ_JAUCMN010000002.1"/>
</dbReference>
<evidence type="ECO:0000256" key="4">
    <source>
        <dbReference type="ARBA" id="ARBA00022651"/>
    </source>
</evidence>
<dbReference type="SUPFAM" id="SSF51445">
    <property type="entry name" value="(Trans)glycosidases"/>
    <property type="match status" value="1"/>
</dbReference>
<gene>
    <name evidence="12" type="ORF">QUG93_03390</name>
</gene>
<evidence type="ECO:0000256" key="7">
    <source>
        <dbReference type="ARBA" id="ARBA00023277"/>
    </source>
</evidence>
<comment type="similarity">
    <text evidence="2">Belongs to the glycosyl hydrolase 10 (cellulase F) family.</text>
</comment>
<evidence type="ECO:0000313" key="13">
    <source>
        <dbReference type="Proteomes" id="UP001236404"/>
    </source>
</evidence>
<evidence type="ECO:0000256" key="10">
    <source>
        <dbReference type="SAM" id="SignalP"/>
    </source>
</evidence>
<dbReference type="PROSITE" id="PS51760">
    <property type="entry name" value="GH10_2"/>
    <property type="match status" value="1"/>
</dbReference>
<dbReference type="PANTHER" id="PTHR31490:SF88">
    <property type="entry name" value="BETA-XYLANASE"/>
    <property type="match status" value="1"/>
</dbReference>
<evidence type="ECO:0000256" key="9">
    <source>
        <dbReference type="ARBA" id="ARBA00023326"/>
    </source>
</evidence>
<dbReference type="InterPro" id="IPR017853">
    <property type="entry name" value="GH"/>
</dbReference>
<organism evidence="12 13">
    <name type="scientific">Curtobacterium caseinilyticum</name>
    <dbReference type="NCBI Taxonomy" id="3055137"/>
    <lineage>
        <taxon>Bacteria</taxon>
        <taxon>Bacillati</taxon>
        <taxon>Actinomycetota</taxon>
        <taxon>Actinomycetes</taxon>
        <taxon>Micrococcales</taxon>
        <taxon>Microbacteriaceae</taxon>
        <taxon>Curtobacterium</taxon>
    </lineage>
</organism>
<keyword evidence="5 10" id="KW-0732">Signal</keyword>
<keyword evidence="6" id="KW-0378">Hydrolase</keyword>
<feature type="domain" description="GH10" evidence="11">
    <location>
        <begin position="275"/>
        <end position="595"/>
    </location>
</feature>
<feature type="signal peptide" evidence="10">
    <location>
        <begin position="1"/>
        <end position="27"/>
    </location>
</feature>
<evidence type="ECO:0000256" key="1">
    <source>
        <dbReference type="ARBA" id="ARBA00000681"/>
    </source>
</evidence>
<proteinExistence type="inferred from homology"/>
<evidence type="ECO:0000259" key="11">
    <source>
        <dbReference type="PROSITE" id="PS51760"/>
    </source>
</evidence>
<keyword evidence="4" id="KW-0858">Xylan degradation</keyword>
<evidence type="ECO:0000256" key="2">
    <source>
        <dbReference type="ARBA" id="ARBA00007495"/>
    </source>
</evidence>
<dbReference type="InterPro" id="IPR044846">
    <property type="entry name" value="GH10"/>
</dbReference>
<comment type="caution">
    <text evidence="12">The sequence shown here is derived from an EMBL/GenBank/DDBJ whole genome shotgun (WGS) entry which is preliminary data.</text>
</comment>
<comment type="catalytic activity">
    <reaction evidence="1">
        <text>Endohydrolysis of (1-&gt;4)-beta-D-xylosidic linkages in xylans.</text>
        <dbReference type="EC" id="3.2.1.8"/>
    </reaction>
</comment>
<evidence type="ECO:0000256" key="6">
    <source>
        <dbReference type="ARBA" id="ARBA00022801"/>
    </source>
</evidence>
<evidence type="ECO:0000313" key="12">
    <source>
        <dbReference type="EMBL" id="MDM7890720.1"/>
    </source>
</evidence>
<name>A0ABT7TMB0_9MICO</name>
<evidence type="ECO:0000256" key="5">
    <source>
        <dbReference type="ARBA" id="ARBA00022729"/>
    </source>
</evidence>
<sequence>MRDLLRRATAPVSAAGASGTASGPAAAEASGTAVAVRAVRGVVCATVVGVLLTVAGCSSADRPPEHGTVVDLVRQDWAHVPGVDARDGVLHVTATGRRIVEQDGSGGVPDPPVDLAGTHLVAPGDVTVAASFRDVTADATLAVLDAPPVIADEFRIESAGVTLTLRGHDLRIAVSDGAEDQDVRDLEPVHEEHVRVDDPEAELAVHRSGDRLEVTSDGATVASLPSGDVLDPGTLWLGLSSERGSFTVDSLHASAPVGTRLATAGPVVEHAERDPEGLQALAARSRPDFLVGAAVALGPLAADEDLARDLVRNFGALTPENAMKPQALSPRQGEYTFQEADALLDVAERKGMAVHGHTIAFSEAMPRWMRDLPTGSEQERSASADALLGYVSTVVTHFRGRLASLDVVNEPFDVDQGTELQENVWYRVFGASYPVVVSRAVHDADPDVRQFVNENGADVPGPRQDALLRLVLDTNAHGGHIDGVGLQTHVYDLDTDTVTADDLAQTLDTFADAGLLVRISETDVDDSEGQDAQAEQYATILDTCFHSDACVSWTTWGVDDRYDRWLDDAGDLHQGHDLLFSDGEPTPAYDAVRRVLGG</sequence>
<evidence type="ECO:0000256" key="3">
    <source>
        <dbReference type="ARBA" id="ARBA00012590"/>
    </source>
</evidence>
<dbReference type="Proteomes" id="UP001236404">
    <property type="component" value="Unassembled WGS sequence"/>
</dbReference>
<dbReference type="InterPro" id="IPR001000">
    <property type="entry name" value="GH10_dom"/>
</dbReference>
<dbReference type="PANTHER" id="PTHR31490">
    <property type="entry name" value="GLYCOSYL HYDROLASE"/>
    <property type="match status" value="1"/>
</dbReference>
<evidence type="ECO:0000256" key="8">
    <source>
        <dbReference type="ARBA" id="ARBA00023295"/>
    </source>
</evidence>
<keyword evidence="8" id="KW-0326">Glycosidase</keyword>